<feature type="region of interest" description="Disordered" evidence="1">
    <location>
        <begin position="1"/>
        <end position="27"/>
    </location>
</feature>
<proteinExistence type="predicted"/>
<feature type="compositionally biased region" description="Low complexity" evidence="1">
    <location>
        <begin position="114"/>
        <end position="127"/>
    </location>
</feature>
<dbReference type="Proteomes" id="UP001583172">
    <property type="component" value="Unassembled WGS sequence"/>
</dbReference>
<sequence>MHSRSSRPYDSHYGGGSSSSRRRNSLYDNISTRIGDDYAYSFRTTTPPSNFTYTRGPTSLYDRPPRTISRDYTSPLDAARSSPPRYTSTRRTTSPYRTSYTRTTSPLLHRSSYRRTSSPARRASSPPTRRHRSPSPSLTSRLVRGFGRTMTEMPRDRLEEFGTAFGSWAGDRIRSSESRFWRGVNDTESLPREEVRRYGDAAGRWTGEWLGRRAGRR</sequence>
<feature type="compositionally biased region" description="Low complexity" evidence="1">
    <location>
        <begin position="80"/>
        <end position="106"/>
    </location>
</feature>
<evidence type="ECO:0000313" key="2">
    <source>
        <dbReference type="EMBL" id="KAL1837095.1"/>
    </source>
</evidence>
<comment type="caution">
    <text evidence="2">The sequence shown here is derived from an EMBL/GenBank/DDBJ whole genome shotgun (WGS) entry which is preliminary data.</text>
</comment>
<protein>
    <submittedName>
        <fullName evidence="2">Uncharacterized protein</fullName>
    </submittedName>
</protein>
<evidence type="ECO:0000256" key="1">
    <source>
        <dbReference type="SAM" id="MobiDB-lite"/>
    </source>
</evidence>
<organism evidence="2 3">
    <name type="scientific">Humicola insolens</name>
    <name type="common">Soft-rot fungus</name>
    <dbReference type="NCBI Taxonomy" id="85995"/>
    <lineage>
        <taxon>Eukaryota</taxon>
        <taxon>Fungi</taxon>
        <taxon>Dikarya</taxon>
        <taxon>Ascomycota</taxon>
        <taxon>Pezizomycotina</taxon>
        <taxon>Sordariomycetes</taxon>
        <taxon>Sordariomycetidae</taxon>
        <taxon>Sordariales</taxon>
        <taxon>Chaetomiaceae</taxon>
        <taxon>Mycothermus</taxon>
    </lineage>
</organism>
<feature type="region of interest" description="Disordered" evidence="1">
    <location>
        <begin position="40"/>
        <end position="140"/>
    </location>
</feature>
<feature type="compositionally biased region" description="Polar residues" evidence="1">
    <location>
        <begin position="42"/>
        <end position="57"/>
    </location>
</feature>
<keyword evidence="3" id="KW-1185">Reference proteome</keyword>
<reference evidence="2 3" key="1">
    <citation type="journal article" date="2024" name="Commun. Biol.">
        <title>Comparative genomic analysis of thermophilic fungi reveals convergent evolutionary adaptations and gene losses.</title>
        <authorList>
            <person name="Steindorff A.S."/>
            <person name="Aguilar-Pontes M.V."/>
            <person name="Robinson A.J."/>
            <person name="Andreopoulos B."/>
            <person name="LaButti K."/>
            <person name="Kuo A."/>
            <person name="Mondo S."/>
            <person name="Riley R."/>
            <person name="Otillar R."/>
            <person name="Haridas S."/>
            <person name="Lipzen A."/>
            <person name="Grimwood J."/>
            <person name="Schmutz J."/>
            <person name="Clum A."/>
            <person name="Reid I.D."/>
            <person name="Moisan M.C."/>
            <person name="Butler G."/>
            <person name="Nguyen T.T.M."/>
            <person name="Dewar K."/>
            <person name="Conant G."/>
            <person name="Drula E."/>
            <person name="Henrissat B."/>
            <person name="Hansel C."/>
            <person name="Singer S."/>
            <person name="Hutchinson M.I."/>
            <person name="de Vries R.P."/>
            <person name="Natvig D.O."/>
            <person name="Powell A.J."/>
            <person name="Tsang A."/>
            <person name="Grigoriev I.V."/>
        </authorList>
    </citation>
    <scope>NUCLEOTIDE SEQUENCE [LARGE SCALE GENOMIC DNA]</scope>
    <source>
        <strain evidence="2 3">CBS 620.91</strain>
    </source>
</reference>
<gene>
    <name evidence="2" type="ORF">VTJ49DRAFT_4292</name>
</gene>
<accession>A0ABR3V5T3</accession>
<evidence type="ECO:0000313" key="3">
    <source>
        <dbReference type="Proteomes" id="UP001583172"/>
    </source>
</evidence>
<name>A0ABR3V5T3_HUMIN</name>
<dbReference type="EMBL" id="JAZGSY010000330">
    <property type="protein sequence ID" value="KAL1837095.1"/>
    <property type="molecule type" value="Genomic_DNA"/>
</dbReference>